<reference evidence="3" key="1">
    <citation type="journal article" date="2022" name="Microbiol. Resour. Announc.">
        <title>Draft Genome Sequence of a Methanogenic Archaeon from West Spitsbergen Permafrost.</title>
        <authorList>
            <person name="Trubitsyn V."/>
            <person name="Rivkina E."/>
            <person name="Shcherbakova V."/>
        </authorList>
    </citation>
    <scope>NUCLEOTIDE SEQUENCE [LARGE SCALE GENOMIC DNA]</scope>
    <source>
        <strain evidence="3">VT</strain>
    </source>
</reference>
<dbReference type="Pfam" id="PF03992">
    <property type="entry name" value="ABM"/>
    <property type="match status" value="1"/>
</dbReference>
<sequence length="96" mass="11021">MIIVTAKMNLKPGKKDEFILKAQDLICATRLEEGCISYGLYASTENKDELVMLEHWEDINSLNTHMETDHFKQFGKIIKQLLTGKIDVKSYSVKQT</sequence>
<dbReference type="PANTHER" id="PTHR33336:SF3">
    <property type="entry name" value="ABM DOMAIN-CONTAINING PROTEIN"/>
    <property type="match status" value="1"/>
</dbReference>
<evidence type="ECO:0000259" key="1">
    <source>
        <dbReference type="PROSITE" id="PS51725"/>
    </source>
</evidence>
<evidence type="ECO:0000313" key="3">
    <source>
        <dbReference type="Proteomes" id="UP000825933"/>
    </source>
</evidence>
<evidence type="ECO:0000313" key="2">
    <source>
        <dbReference type="EMBL" id="MBZ2165366.1"/>
    </source>
</evidence>
<dbReference type="InterPro" id="IPR050744">
    <property type="entry name" value="AI-2_Isomerase_LsrG"/>
</dbReference>
<accession>A0A8T5UTS7</accession>
<dbReference type="AlphaFoldDB" id="A0A8T5UTS7"/>
<comment type="caution">
    <text evidence="2">The sequence shown here is derived from an EMBL/GenBank/DDBJ whole genome shotgun (WGS) entry which is preliminary data.</text>
</comment>
<dbReference type="Proteomes" id="UP000825933">
    <property type="component" value="Unassembled WGS sequence"/>
</dbReference>
<proteinExistence type="predicted"/>
<gene>
    <name evidence="2" type="ORF">K8N75_04860</name>
</gene>
<dbReference type="GO" id="GO:0004497">
    <property type="term" value="F:monooxygenase activity"/>
    <property type="evidence" value="ECO:0007669"/>
    <property type="project" value="UniProtKB-KW"/>
</dbReference>
<dbReference type="InterPro" id="IPR007138">
    <property type="entry name" value="ABM_dom"/>
</dbReference>
<keyword evidence="2" id="KW-0560">Oxidoreductase</keyword>
<keyword evidence="2" id="KW-0503">Monooxygenase</keyword>
<dbReference type="PANTHER" id="PTHR33336">
    <property type="entry name" value="QUINOL MONOOXYGENASE YGIN-RELATED"/>
    <property type="match status" value="1"/>
</dbReference>
<dbReference type="PROSITE" id="PS51725">
    <property type="entry name" value="ABM"/>
    <property type="match status" value="1"/>
</dbReference>
<dbReference type="Gene3D" id="3.30.70.100">
    <property type="match status" value="1"/>
</dbReference>
<name>A0A8T5UTS7_9EURY</name>
<dbReference type="EMBL" id="JAIOUQ010000004">
    <property type="protein sequence ID" value="MBZ2165366.1"/>
    <property type="molecule type" value="Genomic_DNA"/>
</dbReference>
<organism evidence="2 3">
    <name type="scientific">Methanobacterium spitsbergense</name>
    <dbReference type="NCBI Taxonomy" id="2874285"/>
    <lineage>
        <taxon>Archaea</taxon>
        <taxon>Methanobacteriati</taxon>
        <taxon>Methanobacteriota</taxon>
        <taxon>Methanomada group</taxon>
        <taxon>Methanobacteria</taxon>
        <taxon>Methanobacteriales</taxon>
        <taxon>Methanobacteriaceae</taxon>
        <taxon>Methanobacterium</taxon>
    </lineage>
</organism>
<dbReference type="SUPFAM" id="SSF54909">
    <property type="entry name" value="Dimeric alpha+beta barrel"/>
    <property type="match status" value="1"/>
</dbReference>
<dbReference type="InterPro" id="IPR011008">
    <property type="entry name" value="Dimeric_a/b-barrel"/>
</dbReference>
<feature type="domain" description="ABM" evidence="1">
    <location>
        <begin position="2"/>
        <end position="93"/>
    </location>
</feature>
<keyword evidence="3" id="KW-1185">Reference proteome</keyword>
<protein>
    <submittedName>
        <fullName evidence="2">Antibiotic biosynthesis monooxygenase</fullName>
    </submittedName>
</protein>
<dbReference type="RefSeq" id="WP_223791000.1">
    <property type="nucleotide sequence ID" value="NZ_JAIOUQ010000004.1"/>
</dbReference>